<gene>
    <name evidence="1" type="ORF">BT96DRAFT_475771</name>
</gene>
<dbReference type="Pfam" id="PF04305">
    <property type="entry name" value="DUF455"/>
    <property type="match status" value="1"/>
</dbReference>
<accession>A0A6A4GQY6</accession>
<dbReference type="Proteomes" id="UP000799118">
    <property type="component" value="Unassembled WGS sequence"/>
</dbReference>
<dbReference type="PANTHER" id="PTHR42782">
    <property type="entry name" value="SI:CH73-314G15.3"/>
    <property type="match status" value="1"/>
</dbReference>
<sequence>MCTRSERTRCTRGKPTKDADGMGSIDFEYTKSDVEGRAYLVCSRCLLYGHYHFHRKQVTHPPVPPAQPPRETHMNYVEPGKIQSGKRKNRAVMLHALVNIEQWGIDLAWDSIARFGPMHKDLPLAFFSDFSKVALDKGKHFSLLRARLDSLSTPYGSLPVHASLWESASHTSASLLFRLAIIFASVGSGRTFFGGNFIGFDGKSFRNSGSILFCEPFSRKRTISRP</sequence>
<keyword evidence="2" id="KW-1185">Reference proteome</keyword>
<evidence type="ECO:0000313" key="1">
    <source>
        <dbReference type="EMBL" id="KAE9387710.1"/>
    </source>
</evidence>
<organism evidence="1 2">
    <name type="scientific">Gymnopus androsaceus JB14</name>
    <dbReference type="NCBI Taxonomy" id="1447944"/>
    <lineage>
        <taxon>Eukaryota</taxon>
        <taxon>Fungi</taxon>
        <taxon>Dikarya</taxon>
        <taxon>Basidiomycota</taxon>
        <taxon>Agaricomycotina</taxon>
        <taxon>Agaricomycetes</taxon>
        <taxon>Agaricomycetidae</taxon>
        <taxon>Agaricales</taxon>
        <taxon>Marasmiineae</taxon>
        <taxon>Omphalotaceae</taxon>
        <taxon>Gymnopus</taxon>
    </lineage>
</organism>
<dbReference type="PANTHER" id="PTHR42782:SF2">
    <property type="entry name" value="3-OXOACYL-[ACYL-CARRIER-PROTEIN] SYNTHASE-LIKE PROTEIN"/>
    <property type="match status" value="1"/>
</dbReference>
<dbReference type="OrthoDB" id="426882at2759"/>
<dbReference type="EMBL" id="ML769784">
    <property type="protein sequence ID" value="KAE9387710.1"/>
    <property type="molecule type" value="Genomic_DNA"/>
</dbReference>
<name>A0A6A4GQY6_9AGAR</name>
<dbReference type="InterPro" id="IPR007402">
    <property type="entry name" value="DUF455"/>
</dbReference>
<reference evidence="1" key="1">
    <citation type="journal article" date="2019" name="Environ. Microbiol.">
        <title>Fungal ecological strategies reflected in gene transcription - a case study of two litter decomposers.</title>
        <authorList>
            <person name="Barbi F."/>
            <person name="Kohler A."/>
            <person name="Barry K."/>
            <person name="Baskaran P."/>
            <person name="Daum C."/>
            <person name="Fauchery L."/>
            <person name="Ihrmark K."/>
            <person name="Kuo A."/>
            <person name="LaButti K."/>
            <person name="Lipzen A."/>
            <person name="Morin E."/>
            <person name="Grigoriev I.V."/>
            <person name="Henrissat B."/>
            <person name="Lindahl B."/>
            <person name="Martin F."/>
        </authorList>
    </citation>
    <scope>NUCLEOTIDE SEQUENCE</scope>
    <source>
        <strain evidence="1">JB14</strain>
    </source>
</reference>
<evidence type="ECO:0000313" key="2">
    <source>
        <dbReference type="Proteomes" id="UP000799118"/>
    </source>
</evidence>
<protein>
    <submittedName>
        <fullName evidence="1">DUF455-domain-containing protein</fullName>
    </submittedName>
</protein>
<proteinExistence type="predicted"/>
<dbReference type="AlphaFoldDB" id="A0A6A4GQY6"/>